<dbReference type="GO" id="GO:0019693">
    <property type="term" value="P:ribose phosphate metabolic process"/>
    <property type="evidence" value="ECO:0007669"/>
    <property type="project" value="TreeGrafter"/>
</dbReference>
<dbReference type="GO" id="GO:0006753">
    <property type="term" value="P:nucleoside phosphate metabolic process"/>
    <property type="evidence" value="ECO:0007669"/>
    <property type="project" value="TreeGrafter"/>
</dbReference>
<evidence type="ECO:0000256" key="2">
    <source>
        <dbReference type="ARBA" id="ARBA00022801"/>
    </source>
</evidence>
<accession>A0A4R1BZ91</accession>
<dbReference type="PROSITE" id="PS51462">
    <property type="entry name" value="NUDIX"/>
    <property type="match status" value="1"/>
</dbReference>
<proteinExistence type="predicted"/>
<dbReference type="InterPro" id="IPR015797">
    <property type="entry name" value="NUDIX_hydrolase-like_dom_sf"/>
</dbReference>
<dbReference type="EMBL" id="SJZJ01000017">
    <property type="protein sequence ID" value="TCJ23460.1"/>
    <property type="molecule type" value="Genomic_DNA"/>
</dbReference>
<name>A0A4R1BZ91_9ACTN</name>
<dbReference type="GO" id="GO:0005829">
    <property type="term" value="C:cytosol"/>
    <property type="evidence" value="ECO:0007669"/>
    <property type="project" value="TreeGrafter"/>
</dbReference>
<evidence type="ECO:0000256" key="1">
    <source>
        <dbReference type="ARBA" id="ARBA00001946"/>
    </source>
</evidence>
<dbReference type="Pfam" id="PF00293">
    <property type="entry name" value="NUDIX"/>
    <property type="match status" value="1"/>
</dbReference>
<evidence type="ECO:0000313" key="4">
    <source>
        <dbReference type="EMBL" id="TCJ23460.1"/>
    </source>
</evidence>
<dbReference type="PANTHER" id="PTHR11839">
    <property type="entry name" value="UDP/ADP-SUGAR PYROPHOSPHATASE"/>
    <property type="match status" value="1"/>
</dbReference>
<keyword evidence="2 4" id="KW-0378">Hydrolase</keyword>
<dbReference type="SUPFAM" id="SSF55811">
    <property type="entry name" value="Nudix"/>
    <property type="match status" value="1"/>
</dbReference>
<gene>
    <name evidence="4" type="ORF">EPD65_11320</name>
</gene>
<comment type="caution">
    <text evidence="4">The sequence shown here is derived from an EMBL/GenBank/DDBJ whole genome shotgun (WGS) entry which is preliminary data.</text>
</comment>
<reference evidence="4 5" key="1">
    <citation type="submission" date="2019-03" db="EMBL/GenBank/DDBJ databases">
        <authorList>
            <person name="Kim M.K.M."/>
        </authorList>
    </citation>
    <scope>NUCLEOTIDE SEQUENCE [LARGE SCALE GENOMIC DNA]</scope>
    <source>
        <strain evidence="4 5">18JY15-6</strain>
    </source>
</reference>
<sequence length="196" mass="21401">MMTIADRPESWPVVSSEDIHRDGWVVALRSDQVRRPGDDGTGEGEPFRRLVLEHPGAAIVLAVDADGQVLCLQQYRHPANIAFVELPAGICDVPGEDPLEVAKRELREEVELAADEWVHLASVWASPGITAERHHLYVATGLTPVSRGDFELHGEEAEMQVFRAPFDDLYAAVLDGRISDAPIALALLLARAKGLA</sequence>
<keyword evidence="5" id="KW-1185">Reference proteome</keyword>
<dbReference type="Proteomes" id="UP000295453">
    <property type="component" value="Unassembled WGS sequence"/>
</dbReference>
<evidence type="ECO:0000313" key="5">
    <source>
        <dbReference type="Proteomes" id="UP000295453"/>
    </source>
</evidence>
<dbReference type="AlphaFoldDB" id="A0A4R1BZ91"/>
<dbReference type="InterPro" id="IPR000086">
    <property type="entry name" value="NUDIX_hydrolase_dom"/>
</dbReference>
<evidence type="ECO:0000259" key="3">
    <source>
        <dbReference type="PROSITE" id="PS51462"/>
    </source>
</evidence>
<comment type="cofactor">
    <cofactor evidence="1">
        <name>Mg(2+)</name>
        <dbReference type="ChEBI" id="CHEBI:18420"/>
    </cofactor>
</comment>
<dbReference type="PANTHER" id="PTHR11839:SF18">
    <property type="entry name" value="NUDIX HYDROLASE DOMAIN-CONTAINING PROTEIN"/>
    <property type="match status" value="1"/>
</dbReference>
<protein>
    <submittedName>
        <fullName evidence="4">NUDIX hydrolase</fullName>
    </submittedName>
</protein>
<feature type="domain" description="Nudix hydrolase" evidence="3">
    <location>
        <begin position="52"/>
        <end position="186"/>
    </location>
</feature>
<dbReference type="Gene3D" id="3.90.79.10">
    <property type="entry name" value="Nucleoside Triphosphate Pyrophosphohydrolase"/>
    <property type="match status" value="1"/>
</dbReference>
<organism evidence="4 5">
    <name type="scientific">Nocardioides jejuensis</name>
    <dbReference type="NCBI Taxonomy" id="2502782"/>
    <lineage>
        <taxon>Bacteria</taxon>
        <taxon>Bacillati</taxon>
        <taxon>Actinomycetota</taxon>
        <taxon>Actinomycetes</taxon>
        <taxon>Propionibacteriales</taxon>
        <taxon>Nocardioidaceae</taxon>
        <taxon>Nocardioides</taxon>
    </lineage>
</organism>
<dbReference type="GO" id="GO:0016787">
    <property type="term" value="F:hydrolase activity"/>
    <property type="evidence" value="ECO:0007669"/>
    <property type="project" value="UniProtKB-KW"/>
</dbReference>
<dbReference type="OrthoDB" id="9806150at2"/>